<dbReference type="Gene3D" id="2.60.40.60">
    <property type="entry name" value="Cadherins"/>
    <property type="match status" value="2"/>
</dbReference>
<evidence type="ECO:0000256" key="5">
    <source>
        <dbReference type="ARBA" id="ARBA00022889"/>
    </source>
</evidence>
<evidence type="ECO:0000256" key="9">
    <source>
        <dbReference type="SAM" id="MobiDB-lite"/>
    </source>
</evidence>
<dbReference type="InterPro" id="IPR020894">
    <property type="entry name" value="Cadherin_CS"/>
</dbReference>
<dbReference type="Proteomes" id="UP000648187">
    <property type="component" value="Unassembled WGS sequence"/>
</dbReference>
<feature type="chain" id="PRO_5032534379" description="Cadherin domain-containing protein" evidence="11">
    <location>
        <begin position="21"/>
        <end position="2314"/>
    </location>
</feature>
<evidence type="ECO:0000256" key="1">
    <source>
        <dbReference type="ARBA" id="ARBA00004370"/>
    </source>
</evidence>
<keyword evidence="14" id="KW-1185">Reference proteome</keyword>
<feature type="transmembrane region" description="Helical" evidence="10">
    <location>
        <begin position="2120"/>
        <end position="2146"/>
    </location>
</feature>
<keyword evidence="3" id="KW-0677">Repeat</keyword>
<dbReference type="PROSITE" id="PS00232">
    <property type="entry name" value="CADHERIN_1"/>
    <property type="match status" value="1"/>
</dbReference>
<dbReference type="GO" id="GO:0007156">
    <property type="term" value="P:homophilic cell adhesion via plasma membrane adhesion molecules"/>
    <property type="evidence" value="ECO:0007669"/>
    <property type="project" value="InterPro"/>
</dbReference>
<evidence type="ECO:0000256" key="3">
    <source>
        <dbReference type="ARBA" id="ARBA00022737"/>
    </source>
</evidence>
<organism evidence="13 14">
    <name type="scientific">Spodoptera exigua</name>
    <name type="common">Beet armyworm</name>
    <name type="synonym">Noctua fulgens</name>
    <dbReference type="NCBI Taxonomy" id="7107"/>
    <lineage>
        <taxon>Eukaryota</taxon>
        <taxon>Metazoa</taxon>
        <taxon>Ecdysozoa</taxon>
        <taxon>Arthropoda</taxon>
        <taxon>Hexapoda</taxon>
        <taxon>Insecta</taxon>
        <taxon>Pterygota</taxon>
        <taxon>Neoptera</taxon>
        <taxon>Endopterygota</taxon>
        <taxon>Lepidoptera</taxon>
        <taxon>Glossata</taxon>
        <taxon>Ditrysia</taxon>
        <taxon>Noctuoidea</taxon>
        <taxon>Noctuidae</taxon>
        <taxon>Amphipyrinae</taxon>
        <taxon>Spodoptera</taxon>
    </lineage>
</organism>
<evidence type="ECO:0000256" key="11">
    <source>
        <dbReference type="SAM" id="SignalP"/>
    </source>
</evidence>
<evidence type="ECO:0000256" key="7">
    <source>
        <dbReference type="ARBA" id="ARBA00023136"/>
    </source>
</evidence>
<keyword evidence="5" id="KW-0130">Cell adhesion</keyword>
<dbReference type="PROSITE" id="PS50268">
    <property type="entry name" value="CADHERIN_2"/>
    <property type="match status" value="1"/>
</dbReference>
<gene>
    <name evidence="13" type="ORF">HW555_011489</name>
</gene>
<dbReference type="GO" id="GO:0005509">
    <property type="term" value="F:calcium ion binding"/>
    <property type="evidence" value="ECO:0007669"/>
    <property type="project" value="UniProtKB-UniRule"/>
</dbReference>
<feature type="compositionally biased region" description="Low complexity" evidence="9">
    <location>
        <begin position="2297"/>
        <end position="2308"/>
    </location>
</feature>
<keyword evidence="4 8" id="KW-0106">Calcium</keyword>
<keyword evidence="6 10" id="KW-1133">Transmembrane helix</keyword>
<evidence type="ECO:0000256" key="6">
    <source>
        <dbReference type="ARBA" id="ARBA00022989"/>
    </source>
</evidence>
<accession>A0A835L0I4</accession>
<dbReference type="SUPFAM" id="SSF49313">
    <property type="entry name" value="Cadherin-like"/>
    <property type="match status" value="1"/>
</dbReference>
<comment type="caution">
    <text evidence="13">The sequence shown here is derived from an EMBL/GenBank/DDBJ whole genome shotgun (WGS) entry which is preliminary data.</text>
</comment>
<dbReference type="GO" id="GO:0005911">
    <property type="term" value="C:cell-cell junction"/>
    <property type="evidence" value="ECO:0007669"/>
    <property type="project" value="TreeGrafter"/>
</dbReference>
<evidence type="ECO:0000313" key="14">
    <source>
        <dbReference type="Proteomes" id="UP000648187"/>
    </source>
</evidence>
<comment type="subcellular location">
    <subcellularLocation>
        <location evidence="1">Membrane</location>
    </subcellularLocation>
</comment>
<evidence type="ECO:0000259" key="12">
    <source>
        <dbReference type="PROSITE" id="PS50268"/>
    </source>
</evidence>
<dbReference type="InterPro" id="IPR002126">
    <property type="entry name" value="Cadherin-like_dom"/>
</dbReference>
<dbReference type="InterPro" id="IPR050971">
    <property type="entry name" value="Cadherin-domain_protein"/>
</dbReference>
<dbReference type="EMBL" id="JACKWZ010000346">
    <property type="protein sequence ID" value="KAF9409007.1"/>
    <property type="molecule type" value="Genomic_DNA"/>
</dbReference>
<dbReference type="GO" id="GO:0005886">
    <property type="term" value="C:plasma membrane"/>
    <property type="evidence" value="ECO:0007669"/>
    <property type="project" value="InterPro"/>
</dbReference>
<dbReference type="PANTHER" id="PTHR24025">
    <property type="entry name" value="DESMOGLEIN FAMILY MEMBER"/>
    <property type="match status" value="1"/>
</dbReference>
<keyword evidence="7 10" id="KW-0472">Membrane</keyword>
<keyword evidence="2 10" id="KW-0812">Transmembrane</keyword>
<feature type="signal peptide" evidence="11">
    <location>
        <begin position="1"/>
        <end position="20"/>
    </location>
</feature>
<evidence type="ECO:0000256" key="8">
    <source>
        <dbReference type="PROSITE-ProRule" id="PRU00043"/>
    </source>
</evidence>
<feature type="domain" description="Cadherin" evidence="12">
    <location>
        <begin position="1660"/>
        <end position="1784"/>
    </location>
</feature>
<protein>
    <recommendedName>
        <fullName evidence="12">Cadherin domain-containing protein</fullName>
    </recommendedName>
</protein>
<proteinExistence type="predicted"/>
<keyword evidence="11" id="KW-0732">Signal</keyword>
<evidence type="ECO:0000313" key="13">
    <source>
        <dbReference type="EMBL" id="KAF9409007.1"/>
    </source>
</evidence>
<evidence type="ECO:0000256" key="10">
    <source>
        <dbReference type="SAM" id="Phobius"/>
    </source>
</evidence>
<dbReference type="CDD" id="cd11304">
    <property type="entry name" value="Cadherin_repeat"/>
    <property type="match status" value="1"/>
</dbReference>
<reference evidence="13" key="1">
    <citation type="submission" date="2020-08" db="EMBL/GenBank/DDBJ databases">
        <title>Spodoptera exigua strain:BAW_Kor-Di-RS1 Genome sequencing and assembly.</title>
        <authorList>
            <person name="Kim J."/>
            <person name="Nam H.Y."/>
            <person name="Kwon M."/>
            <person name="Choi J.H."/>
            <person name="Cho S.R."/>
            <person name="Kim G.-H."/>
        </authorList>
    </citation>
    <scope>NUCLEOTIDE SEQUENCE</scope>
    <source>
        <strain evidence="13">BAW_Kor-Di-RS1</strain>
        <tissue evidence="13">Whole-body</tissue>
    </source>
</reference>
<name>A0A835L0I4_SPOEX</name>
<feature type="region of interest" description="Disordered" evidence="9">
    <location>
        <begin position="2282"/>
        <end position="2309"/>
    </location>
</feature>
<sequence length="2314" mass="254900">MGLRRWTILFLLIFTEYFETKLIASAQGCSVGDGSSFAIEILDVHEGIIFNLETSGVIGFTVAYGQPIRDPPYFDMVIEDSRFLMTPNERFSQYEENEISSIIDIITTFRCSDGTNILRTFTIQLIDTNNHAPVFIPPPGHYHYVLDAPTPPGYHVTGCLSDLIARDVDLTTEKIIFEIEENPFFSITYSAEMSIDGSKEFKAIVTTKTFVRNFPQEMTLHIKATDVHGTPGQGVQTTNGQITITGNKNFVLPDEPVFSKTIYTGIYTTDLPINQVVLDELISLQHGYDDLVRFSIDGPFKDNFKLVPLPDQVNQIRIEVVVPLEEDYLLQESIALEIIAEREFTSGTSATVILQLPRVVPLKFERAHYEGTIENNVLHLPPLLLSQGYEDSIVSADFVLNEYSEPYIQAFRADVQEGVVTVSMSALDQTVIDQNNFIYLQIEATATSGTATSVITLEIIKDDNVTPVFEKPIYTGSYEPGKELIIEQISFSQGYDGVDSLLFDGEHKTYFAASRNGPHVTIEVSNIPPELFNLGRIELSLQATKPRTVGATTTVIVTLPAVVPLKFERAHYEGTIENNVLHLPPLLLSQGYEDSIVSADFVLNEYSEPYIQAFRADVQEGVVTVSMSALDQTVIDQNNFIYLQIEATATSGTATSVITLEIIKDDNVTPVFEKPIYTGSYEPGKELIIEQISFSQGYDGVDSLLFDGEHKTYFAASRNGPHVTIEVSNIPPELFNLGRIELSLQATKPRTVGATTTVIVTLPAVVPLKFERAHYEGTIENNVLHLPPLLLSQGYEDSIVSADFVLNEYSEPYIQAFRADVQEGVVTVSMSALDQTVIDQNNFIYLQIEATATSGTATSVITLEIIKDDNVTPVFEKPIYTGSYEPGKELIIEQISFSQGYDGVDSLLIDGEHKTFFAATRNGPHVTIGVSNIPPELFSLGRIELSLQATKPRTVGATTTVIVTLPAVVPLKFERAHYEGTIENNVLHLPPLLLSQGYEDSIVSADFVLNEYSEPYIQAFTADVQEGVVTVSMSALDQTVIDQNNFIYLQIEATATSGTATSVITLEIIKDDNVTPVFEKPIYTGSYEPGKELIIEQISFSQGYDGVDSLLIDGEHKTFFAATRNGPHVTIGVSNIPPELFSLGRIELSLQATKPRTVGATTTVIVTLPAVVPLKFERAHYEGTIENNVLHLPPLLLSQGYEDSIVSADFVLNEYSEPYIQAFRADVQEGVVTVSMSALDQTVIDQNNFIYLQIEATATSGTATSVITLEIIKDDNVTPVFEKPIYTGSYEPGKELIIEQISFSQGYDGVDSLLFDGEHKTYFAASRNGPHVTIEVSNIPPELFNLGRIELSLQATKPRTVGATTTVIVTLPAVVPLKFERAHYEGTIENNVLHLPPLLLSQGYEDSIVSADFVLNEYSEPYIQAFRADVQEGVVTVSMSALDQTVIDQNNFIYLQIEATATSGTATSVITLEIIKDDNVTPVFEKPIYTGSYEPGKELIIEQISFSQGYDGVDSLLIDGEHKTFFAASRNGPHVTIEVSSIPPELFSLGRIELSLQATKPRTVGATTAVIITLPAGSQIGDDVYFERVLYEGTVQDNDVQHEEIRIFGFDGTSVELHGENSNLFKAEATNGLVSVRPDGLLNLPPGITRVALELHVGSARAVLLLNVRESEVPGPSVEFSSESYAVSISSTQTGLVGRVSATASNNEAIAYSLRTDNAHLVSRLSINNEGELHLSTPADSGVYTFQVIAATVNSGARATATVHLTVQETTVCDDRGIVVPPLIVIDKDEEEEHRNLVVLDPTQHEGCRYTMTSRWPTQQTWLYADETGLHARAIDREDKSIAFMTVSQVQVELMLQCDNDPVRTKRSIRSYDWLDPYEYGSNQWILTESIPYNSRRTLVNLIVNDINDNAPIFVGKENEPIAVGYPNGELEEKNITPLFSGVTDIGINAAIRYSSSESVLAVAPTTGFVHVRSGASLQHDQILTVTATDQNGEGLSGNIQLIVKLLDINHIAVVTVRDVFLDDEKTVLAQLSDAVGYEVKVLRSVVVSDDINEDVTRQKRETNPRTSLQLFVYGLVQQEPVVVSQLASDLNSQAVIQNIATIPLETHLENGNMALQSTVGLLVATIVLSVLLFAALCVIAVWFFLRWRKNRNYNQFSDDASLASARNASLGELTKPEEVRPRLNIEELKRSEKRLQERLAQVTPMEQVTVEPMPRQLEPPVEAILDVPVPEHNAPIVIQSIDKLKDADDESDNDEFGEVKKARRKSVVTFNENVEKIIHVQDDVEESEGDGILTVDSGDAGSSSTDDITVYRL</sequence>
<dbReference type="InterPro" id="IPR015919">
    <property type="entry name" value="Cadherin-like_sf"/>
</dbReference>
<dbReference type="PANTHER" id="PTHR24025:SF23">
    <property type="entry name" value="NEURAL-CADHERIN"/>
    <property type="match status" value="1"/>
</dbReference>
<evidence type="ECO:0000256" key="2">
    <source>
        <dbReference type="ARBA" id="ARBA00022692"/>
    </source>
</evidence>
<evidence type="ECO:0000256" key="4">
    <source>
        <dbReference type="ARBA" id="ARBA00022837"/>
    </source>
</evidence>